<dbReference type="KEGG" id="chiz:HQ393_00155"/>
<organism evidence="10 11">
    <name type="scientific">Chitinibacter bivalviorum</name>
    <dbReference type="NCBI Taxonomy" id="2739434"/>
    <lineage>
        <taxon>Bacteria</taxon>
        <taxon>Pseudomonadati</taxon>
        <taxon>Pseudomonadota</taxon>
        <taxon>Betaproteobacteria</taxon>
        <taxon>Neisseriales</taxon>
        <taxon>Chitinibacteraceae</taxon>
        <taxon>Chitinibacter</taxon>
    </lineage>
</organism>
<evidence type="ECO:0000313" key="11">
    <source>
        <dbReference type="Proteomes" id="UP000509597"/>
    </source>
</evidence>
<sequence length="248" mass="28199">MIPLCRLFVRCIAWLDLALFTLAMVALSLLPAQWLKVIYPSLFQSWCRCFIRALGVQLRLHQHYQGQLPEHYILIANHPSALEDVGIPALFRVRSLAKVEVKTWFLVGKIAQAAGTLFVERESKDSRQAAQQALIDAVNSGDNIALYPEGGCKGRRIAPRFLFGAFATSLATGVPILPVFLHHEAQAQFEWQAGEHLLTKIWLMITTPNPVVHYHVFDPIQAQQFSDKEQYNQAVYAQYLAWQQRFLD</sequence>
<evidence type="ECO:0000256" key="1">
    <source>
        <dbReference type="ARBA" id="ARBA00004370"/>
    </source>
</evidence>
<keyword evidence="5" id="KW-0443">Lipid metabolism</keyword>
<keyword evidence="7 10" id="KW-0012">Acyltransferase</keyword>
<evidence type="ECO:0000256" key="6">
    <source>
        <dbReference type="ARBA" id="ARBA00023136"/>
    </source>
</evidence>
<keyword evidence="3 8" id="KW-0812">Transmembrane</keyword>
<evidence type="ECO:0000256" key="5">
    <source>
        <dbReference type="ARBA" id="ARBA00023098"/>
    </source>
</evidence>
<evidence type="ECO:0000313" key="10">
    <source>
        <dbReference type="EMBL" id="QLG86778.1"/>
    </source>
</evidence>
<evidence type="ECO:0000256" key="2">
    <source>
        <dbReference type="ARBA" id="ARBA00022679"/>
    </source>
</evidence>
<dbReference type="EMBL" id="CP058627">
    <property type="protein sequence ID" value="QLG86778.1"/>
    <property type="molecule type" value="Genomic_DNA"/>
</dbReference>
<evidence type="ECO:0000259" key="9">
    <source>
        <dbReference type="SMART" id="SM00563"/>
    </source>
</evidence>
<evidence type="ECO:0000256" key="4">
    <source>
        <dbReference type="ARBA" id="ARBA00022989"/>
    </source>
</evidence>
<dbReference type="AlphaFoldDB" id="A0A7H9BF15"/>
<keyword evidence="2 10" id="KW-0808">Transferase</keyword>
<dbReference type="SMART" id="SM00563">
    <property type="entry name" value="PlsC"/>
    <property type="match status" value="1"/>
</dbReference>
<dbReference type="CDD" id="cd07989">
    <property type="entry name" value="LPLAT_AGPAT-like"/>
    <property type="match status" value="1"/>
</dbReference>
<evidence type="ECO:0000256" key="7">
    <source>
        <dbReference type="ARBA" id="ARBA00023315"/>
    </source>
</evidence>
<gene>
    <name evidence="10" type="ORF">HQ393_00155</name>
</gene>
<keyword evidence="4 8" id="KW-1133">Transmembrane helix</keyword>
<dbReference type="Proteomes" id="UP000509597">
    <property type="component" value="Chromosome"/>
</dbReference>
<evidence type="ECO:0000256" key="8">
    <source>
        <dbReference type="SAM" id="Phobius"/>
    </source>
</evidence>
<feature type="domain" description="Phospholipid/glycerol acyltransferase" evidence="9">
    <location>
        <begin position="72"/>
        <end position="184"/>
    </location>
</feature>
<protein>
    <submittedName>
        <fullName evidence="10">1-acyl-sn-glycerol-3-phosphate acyltransferase</fullName>
    </submittedName>
</protein>
<evidence type="ECO:0000256" key="3">
    <source>
        <dbReference type="ARBA" id="ARBA00022692"/>
    </source>
</evidence>
<proteinExistence type="predicted"/>
<dbReference type="InterPro" id="IPR002123">
    <property type="entry name" value="Plipid/glycerol_acylTrfase"/>
</dbReference>
<dbReference type="PANTHER" id="PTHR23063:SF52">
    <property type="entry name" value="LYSOPHOSPHATIDYLCHOLINE ACYLTRANSFERASE"/>
    <property type="match status" value="1"/>
</dbReference>
<keyword evidence="6 8" id="KW-0472">Membrane</keyword>
<dbReference type="GO" id="GO:0006629">
    <property type="term" value="P:lipid metabolic process"/>
    <property type="evidence" value="ECO:0007669"/>
    <property type="project" value="UniProtKB-KW"/>
</dbReference>
<reference evidence="10 11" key="1">
    <citation type="submission" date="2020-07" db="EMBL/GenBank/DDBJ databases">
        <title>Complete genome sequence of Chitinibacter sp. 2T18.</title>
        <authorList>
            <person name="Bae J.-W."/>
            <person name="Choi J.-W."/>
        </authorList>
    </citation>
    <scope>NUCLEOTIDE SEQUENCE [LARGE SCALE GENOMIC DNA]</scope>
    <source>
        <strain evidence="10 11">2T18</strain>
    </source>
</reference>
<accession>A0A7H9BF15</accession>
<dbReference type="GO" id="GO:0016746">
    <property type="term" value="F:acyltransferase activity"/>
    <property type="evidence" value="ECO:0007669"/>
    <property type="project" value="UniProtKB-KW"/>
</dbReference>
<dbReference type="RefSeq" id="WP_179356864.1">
    <property type="nucleotide sequence ID" value="NZ_CP058627.1"/>
</dbReference>
<comment type="subcellular location">
    <subcellularLocation>
        <location evidence="1">Membrane</location>
    </subcellularLocation>
</comment>
<keyword evidence="11" id="KW-1185">Reference proteome</keyword>
<dbReference type="GO" id="GO:0016020">
    <property type="term" value="C:membrane"/>
    <property type="evidence" value="ECO:0007669"/>
    <property type="project" value="UniProtKB-SubCell"/>
</dbReference>
<dbReference type="Pfam" id="PF01553">
    <property type="entry name" value="Acyltransferase"/>
    <property type="match status" value="1"/>
</dbReference>
<name>A0A7H9BF15_9NEIS</name>
<feature type="transmembrane region" description="Helical" evidence="8">
    <location>
        <begin position="7"/>
        <end position="31"/>
    </location>
</feature>
<dbReference type="SUPFAM" id="SSF69593">
    <property type="entry name" value="Glycerol-3-phosphate (1)-acyltransferase"/>
    <property type="match status" value="1"/>
</dbReference>
<dbReference type="PANTHER" id="PTHR23063">
    <property type="entry name" value="PHOSPHOLIPID ACYLTRANSFERASE"/>
    <property type="match status" value="1"/>
</dbReference>